<feature type="chain" id="PRO_5001632357" description="Alpha-xenorhabdolysin family binary toxin subunit A" evidence="2">
    <location>
        <begin position="28"/>
        <end position="412"/>
    </location>
</feature>
<evidence type="ECO:0000313" key="4">
    <source>
        <dbReference type="Proteomes" id="UP000027219"/>
    </source>
</evidence>
<keyword evidence="4" id="KW-1185">Reference proteome</keyword>
<name>A0A066UQ86_9VIBR</name>
<comment type="caution">
    <text evidence="3">The sequence shown here is derived from an EMBL/GenBank/DDBJ whole genome shotgun (WGS) entry which is preliminary data.</text>
</comment>
<feature type="signal peptide" evidence="2">
    <location>
        <begin position="1"/>
        <end position="27"/>
    </location>
</feature>
<protein>
    <recommendedName>
        <fullName evidence="5">Alpha-xenorhabdolysin family binary toxin subunit A</fullName>
    </recommendedName>
</protein>
<evidence type="ECO:0000256" key="1">
    <source>
        <dbReference type="SAM" id="Coils"/>
    </source>
</evidence>
<dbReference type="OrthoDB" id="5843666at2"/>
<evidence type="ECO:0000256" key="2">
    <source>
        <dbReference type="SAM" id="SignalP"/>
    </source>
</evidence>
<dbReference type="Proteomes" id="UP000027219">
    <property type="component" value="Unassembled WGS sequence"/>
</dbReference>
<dbReference type="RefSeq" id="WP_032553530.1">
    <property type="nucleotide sequence ID" value="NZ_JATABQ010000036.1"/>
</dbReference>
<dbReference type="SUPFAM" id="SSF58100">
    <property type="entry name" value="Bacterial hemolysins"/>
    <property type="match status" value="1"/>
</dbReference>
<dbReference type="CDD" id="cd22656">
    <property type="entry name" value="ClyA_Cry6Aa-like"/>
    <property type="match status" value="1"/>
</dbReference>
<proteinExistence type="predicted"/>
<accession>A0A066UQ86</accession>
<dbReference type="NCBIfam" id="NF033928">
    <property type="entry name" value="alph_xenorhab_A"/>
    <property type="match status" value="1"/>
</dbReference>
<organism evidence="3 4">
    <name type="scientific">Vibrio fortis</name>
    <dbReference type="NCBI Taxonomy" id="212667"/>
    <lineage>
        <taxon>Bacteria</taxon>
        <taxon>Pseudomonadati</taxon>
        <taxon>Pseudomonadota</taxon>
        <taxon>Gammaproteobacteria</taxon>
        <taxon>Vibrionales</taxon>
        <taxon>Vibrionaceae</taxon>
        <taxon>Vibrio</taxon>
    </lineage>
</organism>
<sequence length="412" mass="46223">MKKITKTLVLSSISIGLLSSFALTSQAAPIQTNQASAEQNLPQVTYDTIIGENGVFIDLDTDNFILKQQEWYQIQAYVEGALALPVTEASMKSTLGIPNDIPFSNFQALVEQYSNIHDTAFYWKKDLYPSIVNLSLSLSNYAQIKDYMLNPLSNALNEMLAKAFSPLPEDIEAVERNRKMAIAYLKSLQNFSMRYQQEVSDVGDNLLEFSATLDTQKLQLDVLEGTHNGYLSDDGSALQQRVNDINARIAQLNKDYTHYVTVASTAVTYAWFPMVAVPIMGVYGDKAEKARKLRNELQKEVDDLQDQLTYTQKIYNSYHRSSESIDIISQQIENAIPHINELKLNWQKMNSDFTSLLAALDEAQNNADIMKDDAMLGAIGALANTSVAEMNWNNISEKAKAFANNAYIQKME</sequence>
<feature type="coiled-coil region" evidence="1">
    <location>
        <begin position="287"/>
        <end position="314"/>
    </location>
</feature>
<keyword evidence="1" id="KW-0175">Coiled coil</keyword>
<dbReference type="Gene3D" id="1.20.1170.10">
    <property type="match status" value="1"/>
</dbReference>
<dbReference type="AlphaFoldDB" id="A0A066UQ86"/>
<reference evidence="3 4" key="1">
    <citation type="submission" date="2014-02" db="EMBL/GenBank/DDBJ databases">
        <title>Vibrio fortis Dalian14 Genome Sequencing.</title>
        <authorList>
            <person name="Wang Y."/>
            <person name="Song L."/>
            <person name="Liu G."/>
            <person name="Ding J."/>
        </authorList>
    </citation>
    <scope>NUCLEOTIDE SEQUENCE [LARGE SCALE GENOMIC DNA]</scope>
    <source>
        <strain evidence="3 4">Dalian14</strain>
    </source>
</reference>
<evidence type="ECO:0000313" key="3">
    <source>
        <dbReference type="EMBL" id="KDN26304.1"/>
    </source>
</evidence>
<evidence type="ECO:0008006" key="5">
    <source>
        <dbReference type="Google" id="ProtNLM"/>
    </source>
</evidence>
<gene>
    <name evidence="3" type="ORF">VFDL14_10440</name>
</gene>
<keyword evidence="2" id="KW-0732">Signal</keyword>
<dbReference type="EMBL" id="JFFR01000033">
    <property type="protein sequence ID" value="KDN26304.1"/>
    <property type="molecule type" value="Genomic_DNA"/>
</dbReference>